<feature type="region of interest" description="Disordered" evidence="2">
    <location>
        <begin position="362"/>
        <end position="398"/>
    </location>
</feature>
<evidence type="ECO:0000256" key="1">
    <source>
        <dbReference type="ARBA" id="ARBA00007920"/>
    </source>
</evidence>
<evidence type="ECO:0000313" key="6">
    <source>
        <dbReference type="Proteomes" id="UP000184267"/>
    </source>
</evidence>
<keyword evidence="6" id="KW-1185">Reference proteome</keyword>
<dbReference type="InterPro" id="IPR029058">
    <property type="entry name" value="AB_hydrolase_fold"/>
</dbReference>
<dbReference type="PANTHER" id="PTHR12482:SF62">
    <property type="entry name" value="LIPASE ROG1-RELATED"/>
    <property type="match status" value="1"/>
</dbReference>
<feature type="domain" description="DUF676" evidence="4">
    <location>
        <begin position="12"/>
        <end position="217"/>
    </location>
</feature>
<keyword evidence="3" id="KW-1133">Transmembrane helix</keyword>
<dbReference type="Proteomes" id="UP000184267">
    <property type="component" value="Unassembled WGS sequence"/>
</dbReference>
<accession>A0A1M2V2N7</accession>
<dbReference type="Pfam" id="PF05057">
    <property type="entry name" value="DUF676"/>
    <property type="match status" value="1"/>
</dbReference>
<dbReference type="EMBL" id="MNAD01001717">
    <property type="protein sequence ID" value="OJT01859.1"/>
    <property type="molecule type" value="Genomic_DNA"/>
</dbReference>
<evidence type="ECO:0000256" key="3">
    <source>
        <dbReference type="SAM" id="Phobius"/>
    </source>
</evidence>
<evidence type="ECO:0000256" key="2">
    <source>
        <dbReference type="SAM" id="MobiDB-lite"/>
    </source>
</evidence>
<dbReference type="OrthoDB" id="273452at2759"/>
<protein>
    <recommendedName>
        <fullName evidence="4">DUF676 domain-containing protein</fullName>
    </recommendedName>
</protein>
<feature type="compositionally biased region" description="Low complexity" evidence="2">
    <location>
        <begin position="362"/>
        <end position="385"/>
    </location>
</feature>
<comment type="similarity">
    <text evidence="1">Belongs to the putative lipase ROG1 family.</text>
</comment>
<dbReference type="OMA" id="VHGMWGN"/>
<sequence length="465" mass="51710">MSSDSDSGSACVHILVLIHGMWGNPVHLAEMRRIMEEHRGQATSEKGPGGEQLHVLVAETNKDDSTYDGIDWGGERVAEEISEEVKKLEKDGKKVTRFSVTGYSLGGLIARYVVGILHQRGFFTSVTPVNFNTIATPHIGLPKYPTTISSLFAFFGPKLLSRTGEQFYVVDKWSENGRPLLEVMADPNRLFYQALTLFQHVRIYANAVNDVTVPYPTAAIEQDDHFLNHEKNGIQVEFDEQYSPIMKSYTYPTSIVQPPKPRVLSAQWFKQKKPRRPLLPPALQFGFPYNVLIYVLTPVLIPLVLTLIITRLSLASRASRTRIKKLEKDESSAERLVHIIGRLEREVEEAVVDMFDGADAGAGAGTDTHASTPSSSAPTLAAPTPDSLKGEAQAQAPREPGLVLNETQRKLVVWLNTLPGLKKELAFIDPVRNAHGTIIARDVKRFPSHKIGEGVLRHWADHFII</sequence>
<dbReference type="InterPro" id="IPR044294">
    <property type="entry name" value="Lipase-like"/>
</dbReference>
<reference evidence="5 6" key="1">
    <citation type="submission" date="2016-10" db="EMBL/GenBank/DDBJ databases">
        <title>Genome sequence of the basidiomycete white-rot fungus Trametes pubescens.</title>
        <authorList>
            <person name="Makela M.R."/>
            <person name="Granchi Z."/>
            <person name="Peng M."/>
            <person name="De Vries R.P."/>
            <person name="Grigoriev I."/>
            <person name="Riley R."/>
            <person name="Hilden K."/>
        </authorList>
    </citation>
    <scope>NUCLEOTIDE SEQUENCE [LARGE SCALE GENOMIC DNA]</scope>
    <source>
        <strain evidence="5 6">FBCC735</strain>
    </source>
</reference>
<gene>
    <name evidence="5" type="ORF">TRAPUB_7691</name>
</gene>
<comment type="caution">
    <text evidence="5">The sequence shown here is derived from an EMBL/GenBank/DDBJ whole genome shotgun (WGS) entry which is preliminary data.</text>
</comment>
<evidence type="ECO:0000259" key="4">
    <source>
        <dbReference type="Pfam" id="PF05057"/>
    </source>
</evidence>
<name>A0A1M2V2N7_TRAPU</name>
<dbReference type="PANTHER" id="PTHR12482">
    <property type="entry name" value="LIPASE ROG1-RELATED-RELATED"/>
    <property type="match status" value="1"/>
</dbReference>
<keyword evidence="3" id="KW-0812">Transmembrane</keyword>
<dbReference type="InterPro" id="IPR007751">
    <property type="entry name" value="DUF676_lipase-like"/>
</dbReference>
<dbReference type="Gene3D" id="3.40.50.1820">
    <property type="entry name" value="alpha/beta hydrolase"/>
    <property type="match status" value="1"/>
</dbReference>
<organism evidence="5 6">
    <name type="scientific">Trametes pubescens</name>
    <name type="common">White-rot fungus</name>
    <dbReference type="NCBI Taxonomy" id="154538"/>
    <lineage>
        <taxon>Eukaryota</taxon>
        <taxon>Fungi</taxon>
        <taxon>Dikarya</taxon>
        <taxon>Basidiomycota</taxon>
        <taxon>Agaricomycotina</taxon>
        <taxon>Agaricomycetes</taxon>
        <taxon>Polyporales</taxon>
        <taxon>Polyporaceae</taxon>
        <taxon>Trametes</taxon>
    </lineage>
</organism>
<keyword evidence="3" id="KW-0472">Membrane</keyword>
<dbReference type="SUPFAM" id="SSF53474">
    <property type="entry name" value="alpha/beta-Hydrolases"/>
    <property type="match status" value="1"/>
</dbReference>
<feature type="transmembrane region" description="Helical" evidence="3">
    <location>
        <begin position="291"/>
        <end position="314"/>
    </location>
</feature>
<proteinExistence type="inferred from homology"/>
<evidence type="ECO:0000313" key="5">
    <source>
        <dbReference type="EMBL" id="OJT01859.1"/>
    </source>
</evidence>
<dbReference type="STRING" id="154538.A0A1M2V2N7"/>
<dbReference type="AlphaFoldDB" id="A0A1M2V2N7"/>